<evidence type="ECO:0000259" key="3">
    <source>
        <dbReference type="Pfam" id="PF20152"/>
    </source>
</evidence>
<dbReference type="InterPro" id="IPR045339">
    <property type="entry name" value="DUF6534"/>
</dbReference>
<feature type="transmembrane region" description="Helical" evidence="2">
    <location>
        <begin position="74"/>
        <end position="98"/>
    </location>
</feature>
<proteinExistence type="predicted"/>
<sequence>MYSAVLLGLGKQTGQIGGYNESAAAELFASETGPMLRSQFASVVIDTFMAGILVMQLLKYFLNQNKDLLSTKLIIAWSSVWTLVVSVFIQAHVSYLLIPNFGLWLPWLEVRWIAAIPILDILAVLPIQSFFANRAYLLTERNNYLLGCASLLLLASVGGAIWLTVVFGSQKTSLIGIVSSEAPLITWIATTFAADVLIAASIVYGLFKSKTGWLLTHDFIPRWVRLSFEAQLPPTIFALAYCIDWSIEPTSQVDATFQTLQSKLYLIGMLYTVNSRIVFDVHANNGTPVVTVPTRAHGMTDFDSLMNDIRDTQASPDVHGPELESINEKSEKIKNSSHTYAASDIGPTEKSDLADLGSDGQTMTRRTA</sequence>
<reference evidence="4 5" key="1">
    <citation type="submission" date="2016-06" db="EMBL/GenBank/DDBJ databases">
        <title>Evolution of pathogenesis and genome organization in the Tremellales.</title>
        <authorList>
            <person name="Cuomo C."/>
            <person name="Litvintseva A."/>
            <person name="Heitman J."/>
            <person name="Chen Y."/>
            <person name="Sun S."/>
            <person name="Springer D."/>
            <person name="Dromer F."/>
            <person name="Young S."/>
            <person name="Zeng Q."/>
            <person name="Chapman S."/>
            <person name="Gujja S."/>
            <person name="Saif S."/>
            <person name="Birren B."/>
        </authorList>
    </citation>
    <scope>NUCLEOTIDE SEQUENCE [LARGE SCALE GENOMIC DNA]</scope>
    <source>
        <strain evidence="4 5">CBS 6039</strain>
    </source>
</reference>
<keyword evidence="2" id="KW-0812">Transmembrane</keyword>
<dbReference type="EMBL" id="AWGJ01000013">
    <property type="protein sequence ID" value="ODN73501.1"/>
    <property type="molecule type" value="Genomic_DNA"/>
</dbReference>
<feature type="domain" description="DUF6534" evidence="3">
    <location>
        <begin position="192"/>
        <end position="276"/>
    </location>
</feature>
<feature type="transmembrane region" description="Helical" evidence="2">
    <location>
        <begin position="185"/>
        <end position="207"/>
    </location>
</feature>
<feature type="transmembrane region" description="Helical" evidence="2">
    <location>
        <begin position="144"/>
        <end position="165"/>
    </location>
</feature>
<dbReference type="GeneID" id="30159313"/>
<dbReference type="OrthoDB" id="2562493at2759"/>
<feature type="transmembrane region" description="Helical" evidence="2">
    <location>
        <begin position="40"/>
        <end position="62"/>
    </location>
</feature>
<protein>
    <recommendedName>
        <fullName evidence="3">DUF6534 domain-containing protein</fullName>
    </recommendedName>
</protein>
<gene>
    <name evidence="4" type="ORF">L202_08004</name>
</gene>
<dbReference type="Pfam" id="PF20152">
    <property type="entry name" value="DUF6534"/>
    <property type="match status" value="1"/>
</dbReference>
<feature type="compositionally biased region" description="Basic and acidic residues" evidence="1">
    <location>
        <begin position="319"/>
        <end position="334"/>
    </location>
</feature>
<evidence type="ECO:0000256" key="2">
    <source>
        <dbReference type="SAM" id="Phobius"/>
    </source>
</evidence>
<feature type="region of interest" description="Disordered" evidence="1">
    <location>
        <begin position="311"/>
        <end position="368"/>
    </location>
</feature>
<feature type="compositionally biased region" description="Polar residues" evidence="1">
    <location>
        <begin position="359"/>
        <end position="368"/>
    </location>
</feature>
<comment type="caution">
    <text evidence="4">The sequence shown here is derived from an EMBL/GenBank/DDBJ whole genome shotgun (WGS) entry which is preliminary data.</text>
</comment>
<dbReference type="PANTHER" id="PTHR40465:SF1">
    <property type="entry name" value="DUF6534 DOMAIN-CONTAINING PROTEIN"/>
    <property type="match status" value="1"/>
</dbReference>
<dbReference type="STRING" id="1295533.A0A1E3HDH4"/>
<evidence type="ECO:0000313" key="4">
    <source>
        <dbReference type="EMBL" id="ODN73501.1"/>
    </source>
</evidence>
<keyword evidence="2" id="KW-1133">Transmembrane helix</keyword>
<keyword evidence="2" id="KW-0472">Membrane</keyword>
<accession>A0A1E3HDH4</accession>
<evidence type="ECO:0000256" key="1">
    <source>
        <dbReference type="SAM" id="MobiDB-lite"/>
    </source>
</evidence>
<dbReference type="PANTHER" id="PTHR40465">
    <property type="entry name" value="CHROMOSOME 1, WHOLE GENOME SHOTGUN SEQUENCE"/>
    <property type="match status" value="1"/>
</dbReference>
<name>A0A1E3HDH4_9TREE</name>
<keyword evidence="5" id="KW-1185">Reference proteome</keyword>
<organism evidence="4 5">
    <name type="scientific">Cryptococcus amylolentus CBS 6039</name>
    <dbReference type="NCBI Taxonomy" id="1295533"/>
    <lineage>
        <taxon>Eukaryota</taxon>
        <taxon>Fungi</taxon>
        <taxon>Dikarya</taxon>
        <taxon>Basidiomycota</taxon>
        <taxon>Agaricomycotina</taxon>
        <taxon>Tremellomycetes</taxon>
        <taxon>Tremellales</taxon>
        <taxon>Cryptococcaceae</taxon>
        <taxon>Cryptococcus</taxon>
    </lineage>
</organism>
<evidence type="ECO:0000313" key="5">
    <source>
        <dbReference type="Proteomes" id="UP000094065"/>
    </source>
</evidence>
<feature type="transmembrane region" description="Helical" evidence="2">
    <location>
        <begin position="110"/>
        <end position="132"/>
    </location>
</feature>
<dbReference type="RefSeq" id="XP_018989413.1">
    <property type="nucleotide sequence ID" value="XM_019142842.1"/>
</dbReference>
<dbReference type="AlphaFoldDB" id="A0A1E3HDH4"/>
<dbReference type="Proteomes" id="UP000094065">
    <property type="component" value="Unassembled WGS sequence"/>
</dbReference>